<dbReference type="PANTHER" id="PTHR34478">
    <property type="entry name" value="PROTEIN LEMA"/>
    <property type="match status" value="1"/>
</dbReference>
<evidence type="ECO:0000256" key="3">
    <source>
        <dbReference type="ARBA" id="ARBA00022692"/>
    </source>
</evidence>
<comment type="caution">
    <text evidence="6">The sequence shown here is derived from an EMBL/GenBank/DDBJ whole genome shotgun (WGS) entry which is preliminary data.</text>
</comment>
<dbReference type="SUPFAM" id="SSF140478">
    <property type="entry name" value="LemA-like"/>
    <property type="match status" value="1"/>
</dbReference>
<name>M5EJT6_9HYPH</name>
<proteinExistence type="inferred from homology"/>
<dbReference type="eggNOG" id="COG1704">
    <property type="taxonomic scope" value="Bacteria"/>
</dbReference>
<dbReference type="STRING" id="1297569.MESS2_1340035"/>
<evidence type="ECO:0000256" key="4">
    <source>
        <dbReference type="ARBA" id="ARBA00022989"/>
    </source>
</evidence>
<dbReference type="InterPro" id="IPR007156">
    <property type="entry name" value="MamQ_LemA"/>
</dbReference>
<dbReference type="PROSITE" id="PS51257">
    <property type="entry name" value="PROKAR_LIPOPROTEIN"/>
    <property type="match status" value="1"/>
</dbReference>
<dbReference type="PANTHER" id="PTHR34478:SF2">
    <property type="entry name" value="MEMBRANE PROTEIN"/>
    <property type="match status" value="1"/>
</dbReference>
<keyword evidence="7" id="KW-1185">Reference proteome</keyword>
<accession>M5EJT6</accession>
<keyword evidence="5" id="KW-0472">Membrane</keyword>
<evidence type="ECO:0000256" key="1">
    <source>
        <dbReference type="ARBA" id="ARBA00004167"/>
    </source>
</evidence>
<organism evidence="6 7">
    <name type="scientific">Mesorhizobium metallidurans STM 2683</name>
    <dbReference type="NCBI Taxonomy" id="1297569"/>
    <lineage>
        <taxon>Bacteria</taxon>
        <taxon>Pseudomonadati</taxon>
        <taxon>Pseudomonadota</taxon>
        <taxon>Alphaproteobacteria</taxon>
        <taxon>Hyphomicrobiales</taxon>
        <taxon>Phyllobacteriaceae</taxon>
        <taxon>Mesorhizobium</taxon>
    </lineage>
</organism>
<dbReference type="RefSeq" id="WP_008873607.1">
    <property type="nucleotide sequence ID" value="NZ_CAUM01000040.1"/>
</dbReference>
<dbReference type="EMBL" id="CAUM01000040">
    <property type="protein sequence ID" value="CCV04632.1"/>
    <property type="molecule type" value="Genomic_DNA"/>
</dbReference>
<evidence type="ECO:0000313" key="7">
    <source>
        <dbReference type="Proteomes" id="UP000012062"/>
    </source>
</evidence>
<evidence type="ECO:0000256" key="5">
    <source>
        <dbReference type="ARBA" id="ARBA00023136"/>
    </source>
</evidence>
<dbReference type="GO" id="GO:0016020">
    <property type="term" value="C:membrane"/>
    <property type="evidence" value="ECO:0007669"/>
    <property type="project" value="UniProtKB-SubCell"/>
</dbReference>
<dbReference type="Proteomes" id="UP000012062">
    <property type="component" value="Unassembled WGS sequence"/>
</dbReference>
<reference evidence="6 7" key="1">
    <citation type="submission" date="2013-02" db="EMBL/GenBank/DDBJ databases">
        <authorList>
            <person name="Genoscope - CEA"/>
        </authorList>
    </citation>
    <scope>NUCLEOTIDE SEQUENCE [LARGE SCALE GENOMIC DNA]</scope>
    <source>
        <strain evidence="6 7">STM 2683</strain>
    </source>
</reference>
<protein>
    <submittedName>
        <fullName evidence="6">LemA family protein</fullName>
    </submittedName>
</protein>
<dbReference type="Pfam" id="PF04011">
    <property type="entry name" value="LemA"/>
    <property type="match status" value="1"/>
</dbReference>
<comment type="similarity">
    <text evidence="2">Belongs to the LemA family.</text>
</comment>
<keyword evidence="3" id="KW-0812">Transmembrane</keyword>
<dbReference type="Gene3D" id="1.20.1440.20">
    <property type="entry name" value="LemA-like domain"/>
    <property type="match status" value="1"/>
</dbReference>
<sequence>MLAQRLSSPFIFRNLPALLMMAIVLPLLAGCGYNTIPTAEETAKAAWSEVLNQYQRRADLIPNLVETVKGYASHEKDTLDAVVEARAKATQVTVTPETLNNPEAFKKFQDSQAGLTSALSRLLAVVENYPDLKANQNFLALQAQLEGTENRIAVARRDYIQAVRDYNLTLRTFPSVIWATLWFRGNQPFANFTIEEDKMQTPKVDFGTNTTQGG</sequence>
<dbReference type="OrthoDB" id="9804152at2"/>
<dbReference type="InterPro" id="IPR023353">
    <property type="entry name" value="LemA-like_dom_sf"/>
</dbReference>
<evidence type="ECO:0000313" key="6">
    <source>
        <dbReference type="EMBL" id="CCV04632.1"/>
    </source>
</evidence>
<evidence type="ECO:0000256" key="2">
    <source>
        <dbReference type="ARBA" id="ARBA00008854"/>
    </source>
</evidence>
<keyword evidence="4" id="KW-1133">Transmembrane helix</keyword>
<dbReference type="AlphaFoldDB" id="M5EJT6"/>
<comment type="subcellular location">
    <subcellularLocation>
        <location evidence="1">Membrane</location>
        <topology evidence="1">Single-pass membrane protein</topology>
    </subcellularLocation>
</comment>
<gene>
    <name evidence="6" type="ORF">MESS2_1340035</name>
</gene>